<feature type="domain" description="KH type-2" evidence="7">
    <location>
        <begin position="24"/>
        <end position="93"/>
    </location>
</feature>
<evidence type="ECO:0000256" key="4">
    <source>
        <dbReference type="ARBA" id="ARBA00022980"/>
    </source>
</evidence>
<keyword evidence="3 6" id="KW-0694">RNA-binding</keyword>
<dbReference type="GO" id="GO:0003735">
    <property type="term" value="F:structural constituent of ribosome"/>
    <property type="evidence" value="ECO:0007669"/>
    <property type="project" value="UniProtKB-UniRule"/>
</dbReference>
<dbReference type="Proteomes" id="UP000240490">
    <property type="component" value="Unassembled WGS sequence"/>
</dbReference>
<dbReference type="InterPro" id="IPR009019">
    <property type="entry name" value="KH_sf_prok-type"/>
</dbReference>
<dbReference type="Gene3D" id="3.30.300.20">
    <property type="match status" value="1"/>
</dbReference>
<gene>
    <name evidence="6" type="primary">rps3</name>
    <name evidence="8" type="ORF">B9Q08_02125</name>
</gene>
<dbReference type="SUPFAM" id="SSF54814">
    <property type="entry name" value="Prokaryotic type KH domain (KH-domain type II)"/>
    <property type="match status" value="1"/>
</dbReference>
<dbReference type="AlphaFoldDB" id="A0A2R6AZR9"/>
<evidence type="ECO:0000256" key="2">
    <source>
        <dbReference type="ARBA" id="ARBA00022730"/>
    </source>
</evidence>
<evidence type="ECO:0000256" key="1">
    <source>
        <dbReference type="ARBA" id="ARBA00010761"/>
    </source>
</evidence>
<evidence type="ECO:0000313" key="9">
    <source>
        <dbReference type="Proteomes" id="UP000240490"/>
    </source>
</evidence>
<dbReference type="Pfam" id="PF00189">
    <property type="entry name" value="Ribosomal_S3_C"/>
    <property type="match status" value="1"/>
</dbReference>
<dbReference type="NCBIfam" id="TIGR01008">
    <property type="entry name" value="uS3_euk_arch"/>
    <property type="match status" value="1"/>
</dbReference>
<dbReference type="InterPro" id="IPR015946">
    <property type="entry name" value="KH_dom-like_a/b"/>
</dbReference>
<comment type="subunit">
    <text evidence="6">Part of the 30S ribosomal subunit.</text>
</comment>
<evidence type="ECO:0000259" key="7">
    <source>
        <dbReference type="PROSITE" id="PS50823"/>
    </source>
</evidence>
<sequence length="251" mass="28209">MRSELVMVTPVKQFIAENKKKLMIDERLESMFRKAGYAGVVITKMPLGHQVLIQAERPGIIIGRKGYSIRDLALLLKQEYQLEDPQIDVKGVDVPELNARIMAGRLRSYLEHGARQKRVAFASLDSILKAGAMGAEVSLRGKFTTDRSRFIKLRKGQIHQSGEPANLVDKAVTSVLLKPGIIGIKVKIALPNMYTPQVVFKQVDQSLLNNLKKQLEEEKPQESVVEQVKSEASEQTVEQQLLQQNEKVPEQ</sequence>
<comment type="similarity">
    <text evidence="1 6">Belongs to the universal ribosomal protein uS3 family.</text>
</comment>
<dbReference type="PROSITE" id="PS50823">
    <property type="entry name" value="KH_TYPE_2"/>
    <property type="match status" value="1"/>
</dbReference>
<dbReference type="InterPro" id="IPR057258">
    <property type="entry name" value="Ribosomal_uS3"/>
</dbReference>
<keyword evidence="4 6" id="KW-0689">Ribosomal protein</keyword>
<protein>
    <recommendedName>
        <fullName evidence="6">Small ribosomal subunit protein uS3</fullName>
    </recommendedName>
</protein>
<dbReference type="InterPro" id="IPR005703">
    <property type="entry name" value="Ribosomal_uS3_euk/arc"/>
</dbReference>
<comment type="caution">
    <text evidence="8">The sequence shown here is derived from an EMBL/GenBank/DDBJ whole genome shotgun (WGS) entry which is preliminary data.</text>
</comment>
<dbReference type="CDD" id="cd02411">
    <property type="entry name" value="KH-II_30S_S3_arch"/>
    <property type="match status" value="1"/>
</dbReference>
<reference evidence="8 9" key="1">
    <citation type="submission" date="2017-04" db="EMBL/GenBank/DDBJ databases">
        <title>Novel microbial lineages endemic to geothermal iron-oxide mats fill important gaps in the evolutionary history of Archaea.</title>
        <authorList>
            <person name="Jay Z.J."/>
            <person name="Beam J.P."/>
            <person name="Dlakic M."/>
            <person name="Rusch D.B."/>
            <person name="Kozubal M.A."/>
            <person name="Inskeep W.P."/>
        </authorList>
    </citation>
    <scope>NUCLEOTIDE SEQUENCE [LARGE SCALE GENOMIC DNA]</scope>
    <source>
        <strain evidence="8">ECH_B_SAG-M15</strain>
    </source>
</reference>
<dbReference type="PANTHER" id="PTHR11760:SF32">
    <property type="entry name" value="SMALL RIBOSOMAL SUBUNIT PROTEIN US3"/>
    <property type="match status" value="1"/>
</dbReference>
<dbReference type="Gene3D" id="3.30.1140.32">
    <property type="entry name" value="Ribosomal protein S3, C-terminal domain"/>
    <property type="match status" value="1"/>
</dbReference>
<evidence type="ECO:0000256" key="6">
    <source>
        <dbReference type="HAMAP-Rule" id="MF_01309"/>
    </source>
</evidence>
<keyword evidence="5 6" id="KW-0687">Ribonucleoprotein</keyword>
<dbReference type="GO" id="GO:0019843">
    <property type="term" value="F:rRNA binding"/>
    <property type="evidence" value="ECO:0007669"/>
    <property type="project" value="UniProtKB-UniRule"/>
</dbReference>
<proteinExistence type="inferred from homology"/>
<keyword evidence="2 6" id="KW-0699">rRNA-binding</keyword>
<dbReference type="InterPro" id="IPR036419">
    <property type="entry name" value="Ribosomal_S3_C_sf"/>
</dbReference>
<dbReference type="NCBIfam" id="NF003219">
    <property type="entry name" value="PRK04191.1"/>
    <property type="match status" value="1"/>
</dbReference>
<organism evidence="8 9">
    <name type="scientific">Candidatus Marsarchaeota G2 archaeon ECH_B_SAG-M15</name>
    <dbReference type="NCBI Taxonomy" id="1978162"/>
    <lineage>
        <taxon>Archaea</taxon>
        <taxon>Candidatus Marsarchaeota</taxon>
        <taxon>Candidatus Marsarchaeota group 2</taxon>
    </lineage>
</organism>
<dbReference type="InterPro" id="IPR001351">
    <property type="entry name" value="Ribosomal_uS3_C"/>
</dbReference>
<dbReference type="SUPFAM" id="SSF54821">
    <property type="entry name" value="Ribosomal protein S3 C-terminal domain"/>
    <property type="match status" value="1"/>
</dbReference>
<comment type="function">
    <text evidence="6">Binds the lower part of the 30S subunit head.</text>
</comment>
<evidence type="ECO:0000313" key="8">
    <source>
        <dbReference type="EMBL" id="PSN91869.1"/>
    </source>
</evidence>
<dbReference type="GO" id="GO:0022627">
    <property type="term" value="C:cytosolic small ribosomal subunit"/>
    <property type="evidence" value="ECO:0007669"/>
    <property type="project" value="UniProtKB-UniRule"/>
</dbReference>
<dbReference type="GO" id="GO:0006412">
    <property type="term" value="P:translation"/>
    <property type="evidence" value="ECO:0007669"/>
    <property type="project" value="UniProtKB-UniRule"/>
</dbReference>
<dbReference type="HAMAP" id="MF_01309_A">
    <property type="entry name" value="Ribosomal_uS3_A"/>
    <property type="match status" value="1"/>
</dbReference>
<dbReference type="EMBL" id="NEXJ01000036">
    <property type="protein sequence ID" value="PSN91869.1"/>
    <property type="molecule type" value="Genomic_DNA"/>
</dbReference>
<name>A0A2R6AZR9_9ARCH</name>
<evidence type="ECO:0000256" key="5">
    <source>
        <dbReference type="ARBA" id="ARBA00023274"/>
    </source>
</evidence>
<evidence type="ECO:0000256" key="3">
    <source>
        <dbReference type="ARBA" id="ARBA00022884"/>
    </source>
</evidence>
<accession>A0A2R6AZR9</accession>
<dbReference type="Pfam" id="PF07650">
    <property type="entry name" value="KH_2"/>
    <property type="match status" value="1"/>
</dbReference>
<dbReference type="PANTHER" id="PTHR11760">
    <property type="entry name" value="30S/40S RIBOSOMAL PROTEIN S3"/>
    <property type="match status" value="1"/>
</dbReference>
<dbReference type="InterPro" id="IPR004044">
    <property type="entry name" value="KH_dom_type_2"/>
</dbReference>
<dbReference type="InterPro" id="IPR027488">
    <property type="entry name" value="Ribosomal_uS3_arc"/>
</dbReference>